<reference evidence="1 2" key="1">
    <citation type="submission" date="2017-09" db="EMBL/GenBank/DDBJ databases">
        <title>Biodiversity and function of Thalassospira species in the particle-attached aromatic-hydrocarbon-degrading consortia from the surface seawater of the China South Sea.</title>
        <authorList>
            <person name="Dong C."/>
            <person name="Lai Q."/>
            <person name="Shao Z."/>
        </authorList>
    </citation>
    <scope>NUCLEOTIDE SEQUENCE [LARGE SCALE GENOMIC DNA]</scope>
    <source>
        <strain evidence="1 2">139Z-12</strain>
    </source>
</reference>
<comment type="caution">
    <text evidence="1">The sequence shown here is derived from an EMBL/GenBank/DDBJ whole genome shotgun (WGS) entry which is preliminary data.</text>
</comment>
<proteinExistence type="predicted"/>
<evidence type="ECO:0000313" key="2">
    <source>
        <dbReference type="Proteomes" id="UP000233332"/>
    </source>
</evidence>
<dbReference type="EMBL" id="NXGX01000015">
    <property type="protein sequence ID" value="PKR56371.1"/>
    <property type="molecule type" value="Genomic_DNA"/>
</dbReference>
<keyword evidence="2" id="KW-1185">Reference proteome</keyword>
<sequence>MSKDCNGADILPGNKVKHCWGSWPRGEDAGWPSYREKMESAGIPASKYLLADGFDGTAKVVAVHPGAIEVEHPGMRGRIPVFASAYCEVTQ</sequence>
<name>A0A2N3L0P7_9PROT</name>
<gene>
    <name evidence="1" type="ORF">COO92_21440</name>
</gene>
<dbReference type="RefSeq" id="WP_101304976.1">
    <property type="nucleotide sequence ID" value="NZ_NXGX01000015.1"/>
</dbReference>
<dbReference type="Proteomes" id="UP000233332">
    <property type="component" value="Unassembled WGS sequence"/>
</dbReference>
<protein>
    <submittedName>
        <fullName evidence="1">Uncharacterized protein</fullName>
    </submittedName>
</protein>
<evidence type="ECO:0000313" key="1">
    <source>
        <dbReference type="EMBL" id="PKR56371.1"/>
    </source>
</evidence>
<dbReference type="AlphaFoldDB" id="A0A2N3L0P7"/>
<organism evidence="1 2">
    <name type="scientific">Thalassospira lohafexi</name>
    <dbReference type="NCBI Taxonomy" id="744227"/>
    <lineage>
        <taxon>Bacteria</taxon>
        <taxon>Pseudomonadati</taxon>
        <taxon>Pseudomonadota</taxon>
        <taxon>Alphaproteobacteria</taxon>
        <taxon>Rhodospirillales</taxon>
        <taxon>Thalassospiraceae</taxon>
        <taxon>Thalassospira</taxon>
    </lineage>
</organism>
<accession>A0A2N3L0P7</accession>